<dbReference type="AlphaFoldDB" id="A0A1G7NL55"/>
<feature type="domain" description="CagE TrbE VirB component of type IV transporter system central" evidence="6">
    <location>
        <begin position="178"/>
        <end position="380"/>
    </location>
</feature>
<sequence>MPANERTLRVENTAELFLPYRRHVTPSVISLGASTLMTTMELAGVSFETTDISELNDLQAKLNLMWQNLSDERLAVWVHMVRSRDYTYPDGTFWSDFARTLNAKYREKLAGTQLFRNRWFLTLLWNPAIDSTAKAANFFRQIGKARRAGSEADPDAVKMLVERCKNAGALLDRYEPRLLSLYEQDGLVFSQPMEFLQLIGSLDAQRMALVDGPISGAVMLNRPLFGKETIEIRGPGSSRYAGILGVKEYPATTRPGMLNAILSAPFESVLTQSFGFYSKATARVRLTRKQNQMINTADRAFSQVDELDNALDDLESNRFVMGEYHLNLAVYADTQRTLLDNMSIARRLLTDGGINPAREDLALETAYWSQFPGNFGRRPRSGGITSRNFAALAGFHSYPSGDPNNVWGPAVALLKTTSGCPFYFNFHHGDLGSTFICGPSGSGKTVIQNFMLAQLQKLDATMVFFDKDRGADIFVRAAGGTYLPLTNGNPTGCAPLKVLDLEDGADRAFGVAFVSKLVERGDQPFTVTEQKQIDEAVHHLRRLPAELRTIGNLRDFFDHRDAGGIGARLERWRAGGALGWVFDCPADTIALGAKLMGFDMTDFLDNAEIRTPLMMYLFHRIEKLIDGRRIVIDIDEFWKPLGDPYFRDLMRNKLKTIRKQNGLLVFGTQEPGDAIESEIGRTVISQCPTQIFMPNPRADYADYVEGFKCTRREFELIRSELSPESRRFLVKQGHNSVVAELNLGGFADELTVLSGRTEAVRRLDEIRAQVGDDPAAWMPILLQGN</sequence>
<evidence type="ECO:0000259" key="6">
    <source>
        <dbReference type="Pfam" id="PF03135"/>
    </source>
</evidence>
<evidence type="ECO:0000256" key="1">
    <source>
        <dbReference type="ARBA" id="ARBA00006512"/>
    </source>
</evidence>
<dbReference type="PANTHER" id="PTHR30121">
    <property type="entry name" value="UNCHARACTERIZED PROTEIN YJGR-RELATED"/>
    <property type="match status" value="1"/>
</dbReference>
<keyword evidence="3" id="KW-0067">ATP-binding</keyword>
<dbReference type="EMBL" id="FMZW01000071">
    <property type="protein sequence ID" value="SDF74845.1"/>
    <property type="molecule type" value="Genomic_DNA"/>
</dbReference>
<evidence type="ECO:0000313" key="9">
    <source>
        <dbReference type="Proteomes" id="UP000199245"/>
    </source>
</evidence>
<name>A0A1G7NL55_9BRAD</name>
<dbReference type="RefSeq" id="WP_092090176.1">
    <property type="nucleotide sequence ID" value="NZ_FMZW01000071.1"/>
</dbReference>
<reference evidence="8 9" key="1">
    <citation type="submission" date="2016-10" db="EMBL/GenBank/DDBJ databases">
        <authorList>
            <person name="de Groot N.N."/>
        </authorList>
    </citation>
    <scope>NUCLEOTIDE SEQUENCE [LARGE SCALE GENOMIC DNA]</scope>
    <source>
        <strain evidence="8 9">R5</strain>
    </source>
</reference>
<dbReference type="InterPro" id="IPR043964">
    <property type="entry name" value="P-loop_TraG"/>
</dbReference>
<protein>
    <recommendedName>
        <fullName evidence="5">Type IV secretion system protein virB4</fullName>
    </recommendedName>
</protein>
<proteinExistence type="inferred from homology"/>
<feature type="domain" description="TraG P-loop" evidence="7">
    <location>
        <begin position="613"/>
        <end position="694"/>
    </location>
</feature>
<dbReference type="NCBIfam" id="TIGR00929">
    <property type="entry name" value="VirB4_CagE"/>
    <property type="match status" value="1"/>
</dbReference>
<dbReference type="GO" id="GO:0005524">
    <property type="term" value="F:ATP binding"/>
    <property type="evidence" value="ECO:0007669"/>
    <property type="project" value="UniProtKB-KW"/>
</dbReference>
<evidence type="ECO:0000313" key="8">
    <source>
        <dbReference type="EMBL" id="SDF74845.1"/>
    </source>
</evidence>
<keyword evidence="4" id="KW-0843">Virulence</keyword>
<dbReference type="SUPFAM" id="SSF52540">
    <property type="entry name" value="P-loop containing nucleoside triphosphate hydrolases"/>
    <property type="match status" value="1"/>
</dbReference>
<evidence type="ECO:0000256" key="2">
    <source>
        <dbReference type="ARBA" id="ARBA00022741"/>
    </source>
</evidence>
<feature type="domain" description="TraG P-loop" evidence="7">
    <location>
        <begin position="434"/>
        <end position="549"/>
    </location>
</feature>
<dbReference type="InterPro" id="IPR051162">
    <property type="entry name" value="T4SS_component"/>
</dbReference>
<organism evidence="8 9">
    <name type="scientific">Bradyrhizobium brasilense</name>
    <dbReference type="NCBI Taxonomy" id="1419277"/>
    <lineage>
        <taxon>Bacteria</taxon>
        <taxon>Pseudomonadati</taxon>
        <taxon>Pseudomonadota</taxon>
        <taxon>Alphaproteobacteria</taxon>
        <taxon>Hyphomicrobiales</taxon>
        <taxon>Nitrobacteraceae</taxon>
        <taxon>Bradyrhizobium</taxon>
    </lineage>
</organism>
<comment type="similarity">
    <text evidence="1">Belongs to the TrbE/VirB4 family.</text>
</comment>
<evidence type="ECO:0000256" key="4">
    <source>
        <dbReference type="ARBA" id="ARBA00023026"/>
    </source>
</evidence>
<dbReference type="Proteomes" id="UP000199245">
    <property type="component" value="Unassembled WGS sequence"/>
</dbReference>
<dbReference type="Pfam" id="PF19044">
    <property type="entry name" value="P-loop_TraG"/>
    <property type="match status" value="2"/>
</dbReference>
<dbReference type="InterPro" id="IPR027417">
    <property type="entry name" value="P-loop_NTPase"/>
</dbReference>
<dbReference type="PANTHER" id="PTHR30121:SF12">
    <property type="entry name" value="TYPE IV SECRETION SYSTEM PROTEIN CAGE"/>
    <property type="match status" value="1"/>
</dbReference>
<dbReference type="Pfam" id="PF03135">
    <property type="entry name" value="CagE_TrbE_VirB"/>
    <property type="match status" value="1"/>
</dbReference>
<gene>
    <name evidence="8" type="ORF">SAMN05216337_107119</name>
</gene>
<dbReference type="InterPro" id="IPR004346">
    <property type="entry name" value="CagE_TrbE_VirB"/>
</dbReference>
<evidence type="ECO:0000256" key="3">
    <source>
        <dbReference type="ARBA" id="ARBA00022840"/>
    </source>
</evidence>
<dbReference type="Gene3D" id="3.40.50.300">
    <property type="entry name" value="P-loop containing nucleotide triphosphate hydrolases"/>
    <property type="match status" value="1"/>
</dbReference>
<accession>A0A1G7NL55</accession>
<keyword evidence="2" id="KW-0547">Nucleotide-binding</keyword>
<evidence type="ECO:0000256" key="5">
    <source>
        <dbReference type="ARBA" id="ARBA00023635"/>
    </source>
</evidence>
<evidence type="ECO:0000259" key="7">
    <source>
        <dbReference type="Pfam" id="PF19044"/>
    </source>
</evidence>
<dbReference type="InterPro" id="IPR018145">
    <property type="entry name" value="CagE_TrbE_VirB_cntrl_dom"/>
</dbReference>